<evidence type="ECO:0000313" key="4">
    <source>
        <dbReference type="Proteomes" id="UP000235828"/>
    </source>
</evidence>
<dbReference type="InterPro" id="IPR011059">
    <property type="entry name" value="Metal-dep_hydrolase_composite"/>
</dbReference>
<protein>
    <submittedName>
        <fullName evidence="3">Amidohydrolase 3</fullName>
    </submittedName>
</protein>
<dbReference type="Proteomes" id="UP000235828">
    <property type="component" value="Chromosome B"/>
</dbReference>
<dbReference type="EMBL" id="LT960612">
    <property type="protein sequence ID" value="SON53135.1"/>
    <property type="molecule type" value="Genomic_DNA"/>
</dbReference>
<feature type="domain" description="Amidohydrolase 3" evidence="2">
    <location>
        <begin position="69"/>
        <end position="563"/>
    </location>
</feature>
<evidence type="ECO:0000256" key="1">
    <source>
        <dbReference type="SAM" id="SignalP"/>
    </source>
</evidence>
<keyword evidence="1" id="KW-0732">Signal</keyword>
<name>A0A2N8ZMK4_9VIBR</name>
<reference evidence="3 4" key="1">
    <citation type="submission" date="2017-10" db="EMBL/GenBank/DDBJ databases">
        <authorList>
            <person name="Banno H."/>
            <person name="Chua N.-H."/>
        </authorList>
    </citation>
    <scope>NUCLEOTIDE SEQUENCE [LARGE SCALE GENOMIC DNA]</scope>
    <source>
        <strain evidence="3">Vibrio tapetis CECT4600</strain>
    </source>
</reference>
<evidence type="ECO:0000259" key="2">
    <source>
        <dbReference type="Pfam" id="PF07969"/>
    </source>
</evidence>
<organism evidence="3 4">
    <name type="scientific">Vibrio tapetis subsp. tapetis</name>
    <dbReference type="NCBI Taxonomy" id="1671868"/>
    <lineage>
        <taxon>Bacteria</taxon>
        <taxon>Pseudomonadati</taxon>
        <taxon>Pseudomonadota</taxon>
        <taxon>Gammaproteobacteria</taxon>
        <taxon>Vibrionales</taxon>
        <taxon>Vibrionaceae</taxon>
        <taxon>Vibrio</taxon>
    </lineage>
</organism>
<accession>A0A2N8ZMK4</accession>
<dbReference type="InterPro" id="IPR013108">
    <property type="entry name" value="Amidohydro_3"/>
</dbReference>
<dbReference type="Gene3D" id="3.20.20.140">
    <property type="entry name" value="Metal-dependent hydrolases"/>
    <property type="match status" value="1"/>
</dbReference>
<dbReference type="InterPro" id="IPR033932">
    <property type="entry name" value="YtcJ-like"/>
</dbReference>
<evidence type="ECO:0000313" key="3">
    <source>
        <dbReference type="EMBL" id="SON53135.1"/>
    </source>
</evidence>
<dbReference type="AlphaFoldDB" id="A0A2N8ZMK4"/>
<dbReference type="CDD" id="cd01300">
    <property type="entry name" value="YtcJ_like"/>
    <property type="match status" value="1"/>
</dbReference>
<gene>
    <name evidence="3" type="ORF">VTAP4600_B1524</name>
</gene>
<keyword evidence="3" id="KW-0378">Hydrolase</keyword>
<dbReference type="KEGG" id="vta:B1524"/>
<feature type="signal peptide" evidence="1">
    <location>
        <begin position="1"/>
        <end position="20"/>
    </location>
</feature>
<proteinExistence type="predicted"/>
<dbReference type="Gene3D" id="3.10.310.70">
    <property type="match status" value="1"/>
</dbReference>
<keyword evidence="4" id="KW-1185">Reference proteome</keyword>
<dbReference type="PANTHER" id="PTHR22642:SF2">
    <property type="entry name" value="PROTEIN LONG AFTER FAR-RED 3"/>
    <property type="match status" value="1"/>
</dbReference>
<dbReference type="SUPFAM" id="SSF51556">
    <property type="entry name" value="Metallo-dependent hydrolases"/>
    <property type="match status" value="1"/>
</dbReference>
<feature type="chain" id="PRO_5014679835" evidence="1">
    <location>
        <begin position="21"/>
        <end position="566"/>
    </location>
</feature>
<dbReference type="Gene3D" id="2.30.40.10">
    <property type="entry name" value="Urease, subunit C, domain 1"/>
    <property type="match status" value="1"/>
</dbReference>
<dbReference type="InterPro" id="IPR032466">
    <property type="entry name" value="Metal_Hydrolase"/>
</dbReference>
<dbReference type="PANTHER" id="PTHR22642">
    <property type="entry name" value="IMIDAZOLONEPROPIONASE"/>
    <property type="match status" value="1"/>
</dbReference>
<sequence>MKLRTCLTTLAILCSTNSLSNDVIYINGNVYTINEQQPWAEGFVVEDGKFVKVGTTKALKEIADDKSTIIDLEGQFVMPGLIDDHIHPDMVAESIMNVMSEYNTSYEEFGNRIKQYMKDNPDSEWVFGGPINWLSDDNGNIDVFNQPSNASILDKFVSDRPAFFWDIGAHAALVNTKALELLGVDKNTPDPVGGVYVRDKDGNATGVLRENTATLAWEKFILKNRPSNEAIAYQGLKPAFDMVNSYGITSISDVWARAWILDGYRILSEKNALNVRIFAYIADPIEWQSQWMKDIATEAIENIDSYNTDRLTVAGVKFVLDGSAGGQTAVMVDPFEGTDNHGYWRDDPDYFLEKIEQYDKLGLTVKIHAVGDGAIRKGLEGIGNTRKNGSKLRHSIAHTVFVNPADKKLFKQHDVVAEFSPYFWYRGPHTQMIEPDVGAKRLSWVFPFRSLVEKKVHISVGSDWPVSATPNPWPAIESMITRKQPGGEGEGLAEQESISLKAALKAYTIGGAYAQYQENHIGSIEVGKYADFIITNQNPFKVPATAIHKTRVLSTVIEGKEVFRAQ</sequence>
<dbReference type="OrthoDB" id="9031471at2"/>
<dbReference type="Pfam" id="PF07969">
    <property type="entry name" value="Amidohydro_3"/>
    <property type="match status" value="1"/>
</dbReference>
<dbReference type="SUPFAM" id="SSF51338">
    <property type="entry name" value="Composite domain of metallo-dependent hydrolases"/>
    <property type="match status" value="1"/>
</dbReference>
<dbReference type="GO" id="GO:0016810">
    <property type="term" value="F:hydrolase activity, acting on carbon-nitrogen (but not peptide) bonds"/>
    <property type="evidence" value="ECO:0007669"/>
    <property type="project" value="InterPro"/>
</dbReference>
<dbReference type="RefSeq" id="WP_102525206.1">
    <property type="nucleotide sequence ID" value="NZ_LT960612.1"/>
</dbReference>